<keyword evidence="1" id="KW-0472">Membrane</keyword>
<dbReference type="AlphaFoldDB" id="A0A517DTQ1"/>
<gene>
    <name evidence="2" type="ORF">SPTER_20620</name>
</gene>
<reference evidence="2 3" key="1">
    <citation type="submission" date="2019-02" db="EMBL/GenBank/DDBJ databases">
        <title>Closed genome of Sporomusa termitida DSM 4440.</title>
        <authorList>
            <person name="Poehlein A."/>
            <person name="Daniel R."/>
        </authorList>
    </citation>
    <scope>NUCLEOTIDE SEQUENCE [LARGE SCALE GENOMIC DNA]</scope>
    <source>
        <strain evidence="2 3">DSM 4440</strain>
    </source>
</reference>
<dbReference type="RefSeq" id="WP_170233231.1">
    <property type="nucleotide sequence ID" value="NZ_CP036259.1"/>
</dbReference>
<protein>
    <submittedName>
        <fullName evidence="2">Uncharacterized protein</fullName>
    </submittedName>
</protein>
<evidence type="ECO:0000313" key="2">
    <source>
        <dbReference type="EMBL" id="QDR80729.1"/>
    </source>
</evidence>
<evidence type="ECO:0000256" key="1">
    <source>
        <dbReference type="SAM" id="Phobius"/>
    </source>
</evidence>
<keyword evidence="1" id="KW-0812">Transmembrane</keyword>
<dbReference type="EMBL" id="CP036259">
    <property type="protein sequence ID" value="QDR80729.1"/>
    <property type="molecule type" value="Genomic_DNA"/>
</dbReference>
<proteinExistence type="predicted"/>
<dbReference type="Proteomes" id="UP000320776">
    <property type="component" value="Chromosome"/>
</dbReference>
<accession>A0A517DTQ1</accession>
<keyword evidence="1" id="KW-1133">Transmembrane helix</keyword>
<evidence type="ECO:0000313" key="3">
    <source>
        <dbReference type="Proteomes" id="UP000320776"/>
    </source>
</evidence>
<dbReference type="KEGG" id="sted:SPTER_20620"/>
<keyword evidence="3" id="KW-1185">Reference proteome</keyword>
<sequence length="54" mass="5995">MDIEKIKTTIDDVGRKTKGAVNGFAAIHNFESWQVWLGLVILIVLTLLIALILC</sequence>
<name>A0A517DTQ1_9FIRM</name>
<feature type="transmembrane region" description="Helical" evidence="1">
    <location>
        <begin position="33"/>
        <end position="53"/>
    </location>
</feature>
<organism evidence="2 3">
    <name type="scientific">Sporomusa termitida</name>
    <dbReference type="NCBI Taxonomy" id="2377"/>
    <lineage>
        <taxon>Bacteria</taxon>
        <taxon>Bacillati</taxon>
        <taxon>Bacillota</taxon>
        <taxon>Negativicutes</taxon>
        <taxon>Selenomonadales</taxon>
        <taxon>Sporomusaceae</taxon>
        <taxon>Sporomusa</taxon>
    </lineage>
</organism>